<proteinExistence type="predicted"/>
<accession>A0A9W7W541</accession>
<dbReference type="Proteomes" id="UP001138500">
    <property type="component" value="Unassembled WGS sequence"/>
</dbReference>
<keyword evidence="3" id="KW-1185">Reference proteome</keyword>
<sequence length="248" mass="27475">MTTLKTESFLMASVIRAGTVSQRSVSETRDRGARHAAAEIARINQDIFREKLYLALYELQQSPSLPKCLTRDAFALAASPDGLSESDVEVAARIAEEMRALGSTPPSAASSPNTNTASTPPSPSSPTTPPSMPPPPPPPLEYHARALKRKRVEQDAQDAPKWRGQTPRKLRQPRHQRPQPRHERPERPLKRKRSAEETRHEPQDVGQAPRKLRQPRHQRPRDSAPALPPRKAPATRGGVHVAWNTSVG</sequence>
<dbReference type="EMBL" id="RIBY02000646">
    <property type="protein sequence ID" value="KAH9839585.1"/>
    <property type="molecule type" value="Genomic_DNA"/>
</dbReference>
<feature type="compositionally biased region" description="Basic residues" evidence="1">
    <location>
        <begin position="210"/>
        <end position="219"/>
    </location>
</feature>
<protein>
    <submittedName>
        <fullName evidence="2">Uncharacterized protein</fullName>
    </submittedName>
</protein>
<evidence type="ECO:0000313" key="2">
    <source>
        <dbReference type="EMBL" id="KAH9839585.1"/>
    </source>
</evidence>
<feature type="region of interest" description="Disordered" evidence="1">
    <location>
        <begin position="102"/>
        <end position="248"/>
    </location>
</feature>
<evidence type="ECO:0000313" key="3">
    <source>
        <dbReference type="Proteomes" id="UP001138500"/>
    </source>
</evidence>
<feature type="compositionally biased region" description="Basic and acidic residues" evidence="1">
    <location>
        <begin position="180"/>
        <end position="203"/>
    </location>
</feature>
<organism evidence="2 3">
    <name type="scientific">Teratosphaeria destructans</name>
    <dbReference type="NCBI Taxonomy" id="418781"/>
    <lineage>
        <taxon>Eukaryota</taxon>
        <taxon>Fungi</taxon>
        <taxon>Dikarya</taxon>
        <taxon>Ascomycota</taxon>
        <taxon>Pezizomycotina</taxon>
        <taxon>Dothideomycetes</taxon>
        <taxon>Dothideomycetidae</taxon>
        <taxon>Mycosphaerellales</taxon>
        <taxon>Teratosphaeriaceae</taxon>
        <taxon>Teratosphaeria</taxon>
    </lineage>
</organism>
<feature type="compositionally biased region" description="Pro residues" evidence="1">
    <location>
        <begin position="120"/>
        <end position="140"/>
    </location>
</feature>
<gene>
    <name evidence="2" type="ORF">Tdes44962_MAKER08100</name>
</gene>
<comment type="caution">
    <text evidence="2">The sequence shown here is derived from an EMBL/GenBank/DDBJ whole genome shotgun (WGS) entry which is preliminary data.</text>
</comment>
<feature type="compositionally biased region" description="Basic and acidic residues" evidence="1">
    <location>
        <begin position="152"/>
        <end position="161"/>
    </location>
</feature>
<feature type="compositionally biased region" description="Low complexity" evidence="1">
    <location>
        <begin position="103"/>
        <end position="119"/>
    </location>
</feature>
<dbReference type="AlphaFoldDB" id="A0A9W7W541"/>
<evidence type="ECO:0000256" key="1">
    <source>
        <dbReference type="SAM" id="MobiDB-lite"/>
    </source>
</evidence>
<reference evidence="2 3" key="1">
    <citation type="journal article" date="2018" name="IMA Fungus">
        <title>IMA Genome-F 10: Nine draft genome sequences of Claviceps purpurea s.lat., including C. arundinis, C. humidiphila, and C. cf. spartinae, pseudomolecules for the pitch canker pathogen Fusarium circinatum, draft genome of Davidsoniella eucalypti, Grosmannia galeiformis, Quambalaria eucalypti, and Teratosphaeria destructans.</title>
        <authorList>
            <person name="Wingfield B.D."/>
            <person name="Liu M."/>
            <person name="Nguyen H.D."/>
            <person name="Lane F.A."/>
            <person name="Morgan S.W."/>
            <person name="De Vos L."/>
            <person name="Wilken P.M."/>
            <person name="Duong T.A."/>
            <person name="Aylward J."/>
            <person name="Coetzee M.P."/>
            <person name="Dadej K."/>
            <person name="De Beer Z.W."/>
            <person name="Findlay W."/>
            <person name="Havenga M."/>
            <person name="Kolarik M."/>
            <person name="Menzies J.G."/>
            <person name="Naidoo K."/>
            <person name="Pochopski O."/>
            <person name="Shoukouhi P."/>
            <person name="Santana Q.C."/>
            <person name="Seifert K.A."/>
            <person name="Soal N."/>
            <person name="Steenkamp E.T."/>
            <person name="Tatham C.T."/>
            <person name="van der Nest M.A."/>
            <person name="Wingfield M.J."/>
        </authorList>
    </citation>
    <scope>NUCLEOTIDE SEQUENCE [LARGE SCALE GENOMIC DNA]</scope>
    <source>
        <strain evidence="2">CMW44962</strain>
    </source>
</reference>
<feature type="compositionally biased region" description="Basic residues" evidence="1">
    <location>
        <begin position="166"/>
        <end position="179"/>
    </location>
</feature>
<name>A0A9W7W541_9PEZI</name>
<reference evidence="2 3" key="2">
    <citation type="journal article" date="2021" name="Curr. Genet.">
        <title>Genetic response to nitrogen starvation in the aggressive Eucalyptus foliar pathogen Teratosphaeria destructans.</title>
        <authorList>
            <person name="Havenga M."/>
            <person name="Wingfield B.D."/>
            <person name="Wingfield M.J."/>
            <person name="Dreyer L.L."/>
            <person name="Roets F."/>
            <person name="Aylward J."/>
        </authorList>
    </citation>
    <scope>NUCLEOTIDE SEQUENCE [LARGE SCALE GENOMIC DNA]</scope>
    <source>
        <strain evidence="2">CMW44962</strain>
    </source>
</reference>